<keyword evidence="13" id="KW-1185">Reference proteome</keyword>
<evidence type="ECO:0000256" key="5">
    <source>
        <dbReference type="ARBA" id="ARBA00022989"/>
    </source>
</evidence>
<dbReference type="InterPro" id="IPR051359">
    <property type="entry name" value="CaCA_antiporter"/>
</dbReference>
<dbReference type="GO" id="GO:0006814">
    <property type="term" value="P:sodium ion transport"/>
    <property type="evidence" value="ECO:0007669"/>
    <property type="project" value="UniProtKB-KW"/>
</dbReference>
<evidence type="ECO:0000256" key="4">
    <source>
        <dbReference type="ARBA" id="ARBA00022692"/>
    </source>
</evidence>
<evidence type="ECO:0000256" key="9">
    <source>
        <dbReference type="ARBA" id="ARBA00038187"/>
    </source>
</evidence>
<accession>A0A9D5CXW4</accession>
<dbReference type="GO" id="GO:0015297">
    <property type="term" value="F:antiporter activity"/>
    <property type="evidence" value="ECO:0007669"/>
    <property type="project" value="UniProtKB-KW"/>
</dbReference>
<evidence type="ECO:0000313" key="13">
    <source>
        <dbReference type="Proteomes" id="UP001085076"/>
    </source>
</evidence>
<sequence length="257" mass="27675">MIYLLELPLTLPRRLTIPDVCEKRWCKSFAVISVTLAPLLLSLIWNSKMEEIGSRDSIMIYGASCLIGVVLGIAAILTTNSSKPPSRRIVLLPWLAAGFLMSMAWTYIIAEELVALMVSIGIILNINSSVLGLTVLAWGNSLGDLVANVTVAVNGGASGVQVAISGCFAGPIFNILIGLSISFFISSWNKYPSSLEIPLDLSLIQTLGFMFGSLLWSLVILPKRGMKLDKVLGSGLLSIYLCFLSVRLVQSLGLVTL</sequence>
<feature type="transmembrane region" description="Helical" evidence="10">
    <location>
        <begin position="231"/>
        <end position="249"/>
    </location>
</feature>
<feature type="transmembrane region" description="Helical" evidence="10">
    <location>
        <begin position="197"/>
        <end position="219"/>
    </location>
</feature>
<dbReference type="InterPro" id="IPR044880">
    <property type="entry name" value="NCX_ion-bd_dom_sf"/>
</dbReference>
<dbReference type="PANTHER" id="PTHR12266">
    <property type="entry name" value="NA+/CA2+ K+ INDEPENDENT EXCHANGER"/>
    <property type="match status" value="1"/>
</dbReference>
<keyword evidence="5 10" id="KW-1133">Transmembrane helix</keyword>
<keyword evidence="6" id="KW-0915">Sodium</keyword>
<dbReference type="AlphaFoldDB" id="A0A9D5CXW4"/>
<protein>
    <recommendedName>
        <fullName evidence="11">Sodium/calcium exchanger membrane region domain-containing protein</fullName>
    </recommendedName>
</protein>
<dbReference type="Proteomes" id="UP001085076">
    <property type="component" value="Miscellaneous, Linkage group lg02"/>
</dbReference>
<dbReference type="PANTHER" id="PTHR12266:SF36">
    <property type="entry name" value="OS10G0436900 PROTEIN"/>
    <property type="match status" value="1"/>
</dbReference>
<feature type="transmembrane region" description="Helical" evidence="10">
    <location>
        <begin position="160"/>
        <end position="185"/>
    </location>
</feature>
<feature type="domain" description="Sodium/calcium exchanger membrane region" evidence="11">
    <location>
        <begin position="95"/>
        <end position="248"/>
    </location>
</feature>
<evidence type="ECO:0000256" key="1">
    <source>
        <dbReference type="ARBA" id="ARBA00004141"/>
    </source>
</evidence>
<dbReference type="InterPro" id="IPR004837">
    <property type="entry name" value="NaCa_Exmemb"/>
</dbReference>
<keyword evidence="7 10" id="KW-0472">Membrane</keyword>
<keyword evidence="8" id="KW-0406">Ion transport</keyword>
<keyword evidence="2" id="KW-0813">Transport</keyword>
<evidence type="ECO:0000256" key="6">
    <source>
        <dbReference type="ARBA" id="ARBA00023053"/>
    </source>
</evidence>
<evidence type="ECO:0000256" key="2">
    <source>
        <dbReference type="ARBA" id="ARBA00022448"/>
    </source>
</evidence>
<evidence type="ECO:0000259" key="11">
    <source>
        <dbReference type="Pfam" id="PF01699"/>
    </source>
</evidence>
<comment type="subcellular location">
    <subcellularLocation>
        <location evidence="1">Membrane</location>
        <topology evidence="1">Multi-pass membrane protein</topology>
    </subcellularLocation>
</comment>
<name>A0A9D5CXW4_9LILI</name>
<organism evidence="12 13">
    <name type="scientific">Dioscorea zingiberensis</name>
    <dbReference type="NCBI Taxonomy" id="325984"/>
    <lineage>
        <taxon>Eukaryota</taxon>
        <taxon>Viridiplantae</taxon>
        <taxon>Streptophyta</taxon>
        <taxon>Embryophyta</taxon>
        <taxon>Tracheophyta</taxon>
        <taxon>Spermatophyta</taxon>
        <taxon>Magnoliopsida</taxon>
        <taxon>Liliopsida</taxon>
        <taxon>Dioscoreales</taxon>
        <taxon>Dioscoreaceae</taxon>
        <taxon>Dioscorea</taxon>
    </lineage>
</organism>
<dbReference type="OrthoDB" id="407410at2759"/>
<proteinExistence type="inferred from homology"/>
<dbReference type="GO" id="GO:0008324">
    <property type="term" value="F:monoatomic cation transmembrane transporter activity"/>
    <property type="evidence" value="ECO:0007669"/>
    <property type="project" value="TreeGrafter"/>
</dbReference>
<keyword evidence="4 10" id="KW-0812">Transmembrane</keyword>
<evidence type="ECO:0000256" key="3">
    <source>
        <dbReference type="ARBA" id="ARBA00022449"/>
    </source>
</evidence>
<evidence type="ECO:0000256" key="10">
    <source>
        <dbReference type="SAM" id="Phobius"/>
    </source>
</evidence>
<dbReference type="GO" id="GO:0016020">
    <property type="term" value="C:membrane"/>
    <property type="evidence" value="ECO:0007669"/>
    <property type="project" value="UniProtKB-SubCell"/>
</dbReference>
<keyword evidence="8" id="KW-0739">Sodium transport</keyword>
<feature type="transmembrane region" description="Helical" evidence="10">
    <location>
        <begin position="89"/>
        <end position="108"/>
    </location>
</feature>
<feature type="transmembrane region" description="Helical" evidence="10">
    <location>
        <begin position="58"/>
        <end position="77"/>
    </location>
</feature>
<dbReference type="Gene3D" id="1.20.1420.30">
    <property type="entry name" value="NCX, central ion-binding region"/>
    <property type="match status" value="1"/>
</dbReference>
<comment type="caution">
    <text evidence="12">The sequence shown here is derived from an EMBL/GenBank/DDBJ whole genome shotgun (WGS) entry which is preliminary data.</text>
</comment>
<dbReference type="Pfam" id="PF01699">
    <property type="entry name" value="Na_Ca_ex"/>
    <property type="match status" value="1"/>
</dbReference>
<reference evidence="12" key="2">
    <citation type="journal article" date="2022" name="Hortic Res">
        <title>The genome of Dioscorea zingiberensis sheds light on the biosynthesis, origin and evolution of the medicinally important diosgenin saponins.</title>
        <authorList>
            <person name="Li Y."/>
            <person name="Tan C."/>
            <person name="Li Z."/>
            <person name="Guo J."/>
            <person name="Li S."/>
            <person name="Chen X."/>
            <person name="Wang C."/>
            <person name="Dai X."/>
            <person name="Yang H."/>
            <person name="Song W."/>
            <person name="Hou L."/>
            <person name="Xu J."/>
            <person name="Tong Z."/>
            <person name="Xu A."/>
            <person name="Yuan X."/>
            <person name="Wang W."/>
            <person name="Yang Q."/>
            <person name="Chen L."/>
            <person name="Sun Z."/>
            <person name="Wang K."/>
            <person name="Pan B."/>
            <person name="Chen J."/>
            <person name="Bao Y."/>
            <person name="Liu F."/>
            <person name="Qi X."/>
            <person name="Gang D.R."/>
            <person name="Wen J."/>
            <person name="Li J."/>
        </authorList>
    </citation>
    <scope>NUCLEOTIDE SEQUENCE</scope>
    <source>
        <strain evidence="12">Dzin_1.0</strain>
    </source>
</reference>
<dbReference type="EMBL" id="JAGGNH010000002">
    <property type="protein sequence ID" value="KAJ0981711.1"/>
    <property type="molecule type" value="Genomic_DNA"/>
</dbReference>
<comment type="similarity">
    <text evidence="9">Belongs to the Ca(2+):cation antiporter (CaCA) (TC 2.A.19) family. Cation/calcium exchanger (CCX) subfamily.</text>
</comment>
<evidence type="ECO:0000256" key="8">
    <source>
        <dbReference type="ARBA" id="ARBA00023201"/>
    </source>
</evidence>
<evidence type="ECO:0000256" key="7">
    <source>
        <dbReference type="ARBA" id="ARBA00023136"/>
    </source>
</evidence>
<evidence type="ECO:0000313" key="12">
    <source>
        <dbReference type="EMBL" id="KAJ0981711.1"/>
    </source>
</evidence>
<keyword evidence="3" id="KW-0050">Antiport</keyword>
<gene>
    <name evidence="12" type="ORF">J5N97_009966</name>
</gene>
<feature type="transmembrane region" description="Helical" evidence="10">
    <location>
        <begin position="29"/>
        <end position="46"/>
    </location>
</feature>
<feature type="transmembrane region" description="Helical" evidence="10">
    <location>
        <begin position="114"/>
        <end position="139"/>
    </location>
</feature>
<reference evidence="12" key="1">
    <citation type="submission" date="2021-03" db="EMBL/GenBank/DDBJ databases">
        <authorList>
            <person name="Li Z."/>
            <person name="Yang C."/>
        </authorList>
    </citation>
    <scope>NUCLEOTIDE SEQUENCE</scope>
    <source>
        <strain evidence="12">Dzin_1.0</strain>
        <tissue evidence="12">Leaf</tissue>
    </source>
</reference>